<evidence type="ECO:0000313" key="2">
    <source>
        <dbReference type="EMBL" id="CAI9942898.1"/>
    </source>
</evidence>
<comment type="caution">
    <text evidence="2">The sequence shown here is derived from an EMBL/GenBank/DDBJ whole genome shotgun (WGS) entry which is preliminary data.</text>
</comment>
<reference evidence="2" key="1">
    <citation type="submission" date="2023-06" db="EMBL/GenBank/DDBJ databases">
        <authorList>
            <person name="Kurt Z."/>
        </authorList>
    </citation>
    <scope>NUCLEOTIDE SEQUENCE</scope>
</reference>
<proteinExistence type="predicted"/>
<name>A0AA86UK84_9EUKA</name>
<organism evidence="2">
    <name type="scientific">Hexamita inflata</name>
    <dbReference type="NCBI Taxonomy" id="28002"/>
    <lineage>
        <taxon>Eukaryota</taxon>
        <taxon>Metamonada</taxon>
        <taxon>Diplomonadida</taxon>
        <taxon>Hexamitidae</taxon>
        <taxon>Hexamitinae</taxon>
        <taxon>Hexamita</taxon>
    </lineage>
</organism>
<dbReference type="EMBL" id="CATOUU010000709">
    <property type="protein sequence ID" value="CAI9942898.1"/>
    <property type="molecule type" value="Genomic_DNA"/>
</dbReference>
<protein>
    <submittedName>
        <fullName evidence="2">Uncharacterized protein</fullName>
    </submittedName>
</protein>
<gene>
    <name evidence="2" type="ORF">HINF_LOCUS30543</name>
    <name evidence="3" type="ORF">HINF_LOCUS53707</name>
</gene>
<evidence type="ECO:0000256" key="1">
    <source>
        <dbReference type="SAM" id="MobiDB-lite"/>
    </source>
</evidence>
<feature type="compositionally biased region" description="Low complexity" evidence="1">
    <location>
        <begin position="105"/>
        <end position="119"/>
    </location>
</feature>
<dbReference type="EMBL" id="CAXDID020000275">
    <property type="protein sequence ID" value="CAL6068869.1"/>
    <property type="molecule type" value="Genomic_DNA"/>
</dbReference>
<feature type="compositionally biased region" description="Basic and acidic residues" evidence="1">
    <location>
        <begin position="122"/>
        <end position="166"/>
    </location>
</feature>
<dbReference type="Proteomes" id="UP001642409">
    <property type="component" value="Unassembled WGS sequence"/>
</dbReference>
<evidence type="ECO:0000313" key="4">
    <source>
        <dbReference type="Proteomes" id="UP001642409"/>
    </source>
</evidence>
<dbReference type="AlphaFoldDB" id="A0AA86UK84"/>
<accession>A0AA86UK84</accession>
<keyword evidence="4" id="KW-1185">Reference proteome</keyword>
<sequence length="635" mass="73795">MSEKPHKLPKNYINILNDLPSKNLKRHLQSILRDIEMLPQVADLVMNLYVFPDVLESKAYMQAFATMIQQLYNIPMKDVKEIIISQCPQVKKYFVDAKNESSDTYYYSDSYSDSESYSESAEDVKKDNKSKKDLKTKKEPKEPKDSAQLKTAKESKSKQSFEDASSKKKGRPPKKPEPDFVPQTKNEQVVVKQEPATQKVVPVENPKPKKGRIVEEPEIKCPPPVKKPKQINPAIQLWQERDQKYLRNQLQLPNQSYREAVVQTLQQFDYIPVFPKIAYSEPLSLQMFPVTHSELQNLPKNAKQLSVTQTYLYLPEQLEQKQEPKQINPAEYGQMVEPRMSMVTDTYTTQMPETESITLLPQPKLLRAQRKIEPNTVISPVSGILVSPQTVLSTIITHVNRRSNAEQIQFFNQFLNNCLLINNNVLDFNGVQSILSLIHFDDHFNCELVEGSMFGQFCYYLKAIKPINENEQLILSKDWKWMTRNMTEQERPFMIKNCLKQAENVNVQIIVPSGSQKFYYKNFYQNKLCNSVLRELAKKIIAKIGELLGSGKLETQNELTNKISIEYYYDGTKFVQMKEEIHFEDDEQKIAKKLESIENEIRNALCGYFDLMDEEVTQVYSEWKDDLKIMDLLGW</sequence>
<evidence type="ECO:0000313" key="3">
    <source>
        <dbReference type="EMBL" id="CAL6068869.1"/>
    </source>
</evidence>
<reference evidence="3 4" key="2">
    <citation type="submission" date="2024-07" db="EMBL/GenBank/DDBJ databases">
        <authorList>
            <person name="Akdeniz Z."/>
        </authorList>
    </citation>
    <scope>NUCLEOTIDE SEQUENCE [LARGE SCALE GENOMIC DNA]</scope>
</reference>
<feature type="region of interest" description="Disordered" evidence="1">
    <location>
        <begin position="105"/>
        <end position="187"/>
    </location>
</feature>